<proteinExistence type="predicted"/>
<dbReference type="GO" id="GO:0071555">
    <property type="term" value="P:cell wall organization"/>
    <property type="evidence" value="ECO:0007669"/>
    <property type="project" value="TreeGrafter"/>
</dbReference>
<dbReference type="InterPro" id="IPR012338">
    <property type="entry name" value="Beta-lactam/transpept-like"/>
</dbReference>
<feature type="domain" description="Penicillin-binding protein dimerisation" evidence="7">
    <location>
        <begin position="65"/>
        <end position="171"/>
    </location>
</feature>
<dbReference type="PANTHER" id="PTHR30627">
    <property type="entry name" value="PEPTIDOGLYCAN D,D-TRANSPEPTIDASE"/>
    <property type="match status" value="1"/>
</dbReference>
<keyword evidence="2" id="KW-0121">Carboxypeptidase</keyword>
<dbReference type="GO" id="GO:0008658">
    <property type="term" value="F:penicillin binding"/>
    <property type="evidence" value="ECO:0007669"/>
    <property type="project" value="InterPro"/>
</dbReference>
<dbReference type="SUPFAM" id="SSF56601">
    <property type="entry name" value="beta-lactamase/transpeptidase-like"/>
    <property type="match status" value="1"/>
</dbReference>
<evidence type="ECO:0000313" key="9">
    <source>
        <dbReference type="Proteomes" id="UP001301140"/>
    </source>
</evidence>
<comment type="subcellular location">
    <subcellularLocation>
        <location evidence="1">Membrane</location>
    </subcellularLocation>
</comment>
<evidence type="ECO:0000256" key="4">
    <source>
        <dbReference type="SAM" id="MobiDB-lite"/>
    </source>
</evidence>
<dbReference type="Gene3D" id="3.90.1310.10">
    <property type="entry name" value="Penicillin-binding protein 2a (Domain 2)"/>
    <property type="match status" value="1"/>
</dbReference>
<keyword evidence="3 5" id="KW-0472">Membrane</keyword>
<organism evidence="8 9">
    <name type="scientific">Marinimicrococcus flavescens</name>
    <dbReference type="NCBI Taxonomy" id="3031815"/>
    <lineage>
        <taxon>Bacteria</taxon>
        <taxon>Pseudomonadati</taxon>
        <taxon>Pseudomonadota</taxon>
        <taxon>Alphaproteobacteria</taxon>
        <taxon>Geminicoccales</taxon>
        <taxon>Geminicoccaceae</taxon>
        <taxon>Marinimicrococcus</taxon>
    </lineage>
</organism>
<keyword evidence="9" id="KW-1185">Reference proteome</keyword>
<dbReference type="PANTHER" id="PTHR30627:SF1">
    <property type="entry name" value="PEPTIDOGLYCAN D,D-TRANSPEPTIDASE FTSI"/>
    <property type="match status" value="1"/>
</dbReference>
<keyword evidence="5" id="KW-0812">Transmembrane</keyword>
<reference evidence="8 9" key="1">
    <citation type="submission" date="2023-03" db="EMBL/GenBank/DDBJ databases">
        <title>YIM 152171 draft genome.</title>
        <authorList>
            <person name="Yang Z."/>
        </authorList>
    </citation>
    <scope>NUCLEOTIDE SEQUENCE [LARGE SCALE GENOMIC DNA]</scope>
    <source>
        <strain evidence="8 9">YIM 152171</strain>
    </source>
</reference>
<dbReference type="AlphaFoldDB" id="A0AAP4D6S5"/>
<protein>
    <submittedName>
        <fullName evidence="8">Penicillin-binding protein 2</fullName>
    </submittedName>
</protein>
<comment type="caution">
    <text evidence="8">The sequence shown here is derived from an EMBL/GenBank/DDBJ whole genome shotgun (WGS) entry which is preliminary data.</text>
</comment>
<evidence type="ECO:0000259" key="6">
    <source>
        <dbReference type="Pfam" id="PF00905"/>
    </source>
</evidence>
<feature type="domain" description="Penicillin-binding protein transpeptidase" evidence="6">
    <location>
        <begin position="228"/>
        <end position="529"/>
    </location>
</feature>
<dbReference type="InterPro" id="IPR036138">
    <property type="entry name" value="PBP_dimer_sf"/>
</dbReference>
<dbReference type="Proteomes" id="UP001301140">
    <property type="component" value="Unassembled WGS sequence"/>
</dbReference>
<evidence type="ECO:0000256" key="2">
    <source>
        <dbReference type="ARBA" id="ARBA00022645"/>
    </source>
</evidence>
<dbReference type="GO" id="GO:0005886">
    <property type="term" value="C:plasma membrane"/>
    <property type="evidence" value="ECO:0007669"/>
    <property type="project" value="TreeGrafter"/>
</dbReference>
<dbReference type="RefSeq" id="WP_327789908.1">
    <property type="nucleotide sequence ID" value="NZ_JARGEQ010000135.1"/>
</dbReference>
<accession>A0AAP4D6S5</accession>
<dbReference type="InterPro" id="IPR005311">
    <property type="entry name" value="PBP_dimer"/>
</dbReference>
<dbReference type="GO" id="GO:0004180">
    <property type="term" value="F:carboxypeptidase activity"/>
    <property type="evidence" value="ECO:0007669"/>
    <property type="project" value="UniProtKB-KW"/>
</dbReference>
<feature type="region of interest" description="Disordered" evidence="4">
    <location>
        <begin position="558"/>
        <end position="577"/>
    </location>
</feature>
<dbReference type="InterPro" id="IPR001460">
    <property type="entry name" value="PCN-bd_Tpept"/>
</dbReference>
<dbReference type="InterPro" id="IPR050515">
    <property type="entry name" value="Beta-lactam/transpept"/>
</dbReference>
<evidence type="ECO:0000256" key="1">
    <source>
        <dbReference type="ARBA" id="ARBA00004370"/>
    </source>
</evidence>
<name>A0AAP4D6S5_9PROT</name>
<keyword evidence="2" id="KW-0378">Hydrolase</keyword>
<evidence type="ECO:0000313" key="8">
    <source>
        <dbReference type="EMBL" id="MDF1587484.1"/>
    </source>
</evidence>
<keyword evidence="2" id="KW-0645">Protease</keyword>
<dbReference type="SUPFAM" id="SSF56519">
    <property type="entry name" value="Penicillin binding protein dimerisation domain"/>
    <property type="match status" value="1"/>
</dbReference>
<dbReference type="Pfam" id="PF00905">
    <property type="entry name" value="Transpeptidase"/>
    <property type="match status" value="1"/>
</dbReference>
<evidence type="ECO:0000256" key="3">
    <source>
        <dbReference type="ARBA" id="ARBA00023136"/>
    </source>
</evidence>
<gene>
    <name evidence="8" type="ORF">PZ740_13940</name>
</gene>
<feature type="transmembrane region" description="Helical" evidence="5">
    <location>
        <begin position="24"/>
        <end position="43"/>
    </location>
</feature>
<keyword evidence="5" id="KW-1133">Transmembrane helix</keyword>
<dbReference type="Pfam" id="PF03717">
    <property type="entry name" value="PBP_dimer"/>
    <property type="match status" value="1"/>
</dbReference>
<evidence type="ECO:0000256" key="5">
    <source>
        <dbReference type="SAM" id="Phobius"/>
    </source>
</evidence>
<dbReference type="Gene3D" id="3.30.450.330">
    <property type="match status" value="1"/>
</dbReference>
<sequence length="577" mass="62832">MKAAIEHLANRQLDPSLSRARGRLRFVGCVFAVAFASIAIRLVDMLPEEPVLREAPAQAAVNPRARPPILDRNGTLLATDLKVASVYADPSLIRDLEGTARKLSQVLVGVEAEPLLRRLRAGKRFAWVKHQITPREEEAVLRLGLPGVAFQFAEHRVYPKEATASHVVGFVDIDNRGLGGIEYALDSGSLADRDRTEPLRLSLDLRVQHAVLDEMRGAMDRFQAVGACGIVMDVRTGELLSMVSLPDFDPNHVDKAGSEQRKNRCSGQTYELGSLFKIFSTAVALDSGRIKISDRFDATRPLRIGRHTIRDDHAKKRWLSVPEIFMYSSNIGTAKMVFDAGGGEAMKDFLGRLGLLERGSLEVPELASPQVPSRWPEVTTATVSFGHGIAVTPLQFVEAMATLSNDGARVRPTLLRVDDPAAVPRTPVVRPEVVDDVRWMMWLTVAEGTGSRAGVDGYLVGGKTGSADKVDYERGGYRKNAIIASFAGVFPIEDPRYAVLVMLDEPRGDKGTYGFRYGGWTAAPVVSSIISRAGPLLGVQPSTREAGEIMEARRARVLPSAGDKQREKAVAANGAGR</sequence>
<evidence type="ECO:0000259" key="7">
    <source>
        <dbReference type="Pfam" id="PF03717"/>
    </source>
</evidence>
<dbReference type="Gene3D" id="3.40.710.10">
    <property type="entry name" value="DD-peptidase/beta-lactamase superfamily"/>
    <property type="match status" value="1"/>
</dbReference>
<dbReference type="EMBL" id="JARGEQ010000135">
    <property type="protein sequence ID" value="MDF1587484.1"/>
    <property type="molecule type" value="Genomic_DNA"/>
</dbReference>